<dbReference type="InterPro" id="IPR000277">
    <property type="entry name" value="Cys/Met-Metab_PyrdxlP-dep_enz"/>
</dbReference>
<reference evidence="6 7" key="1">
    <citation type="submission" date="2018-11" db="EMBL/GenBank/DDBJ databases">
        <title>Genomic Encyclopedia of Type Strains, Phase IV (KMG-IV): sequencing the most valuable type-strain genomes for metagenomic binning, comparative biology and taxonomic classification.</title>
        <authorList>
            <person name="Goeker M."/>
        </authorList>
    </citation>
    <scope>NUCLEOTIDE SEQUENCE [LARGE SCALE GENOMIC DNA]</scope>
    <source>
        <strain evidence="6 7">DSM 21945</strain>
    </source>
</reference>
<dbReference type="AlphaFoldDB" id="A0A3N1P0T8"/>
<evidence type="ECO:0000256" key="4">
    <source>
        <dbReference type="PIRSR" id="PIRSR001434-2"/>
    </source>
</evidence>
<dbReference type="GO" id="GO:0019343">
    <property type="term" value="P:cysteine biosynthetic process via cystathionine"/>
    <property type="evidence" value="ECO:0007669"/>
    <property type="project" value="TreeGrafter"/>
</dbReference>
<dbReference type="GO" id="GO:0003962">
    <property type="term" value="F:cystathionine gamma-synthase activity"/>
    <property type="evidence" value="ECO:0007669"/>
    <property type="project" value="TreeGrafter"/>
</dbReference>
<evidence type="ECO:0000256" key="5">
    <source>
        <dbReference type="RuleBase" id="RU362118"/>
    </source>
</evidence>
<protein>
    <submittedName>
        <fullName evidence="6">Cystathionine gamma-lyase/homocysteine desulfhydrase</fullName>
    </submittedName>
</protein>
<dbReference type="InterPro" id="IPR054542">
    <property type="entry name" value="Cys_met_metab_PP"/>
</dbReference>
<proteinExistence type="inferred from homology"/>
<evidence type="ECO:0000256" key="2">
    <source>
        <dbReference type="ARBA" id="ARBA00009077"/>
    </source>
</evidence>
<dbReference type="EMBL" id="RJUL01000005">
    <property type="protein sequence ID" value="ROQ25724.1"/>
    <property type="molecule type" value="Genomic_DNA"/>
</dbReference>
<dbReference type="SUPFAM" id="SSF53383">
    <property type="entry name" value="PLP-dependent transferases"/>
    <property type="match status" value="1"/>
</dbReference>
<comment type="cofactor">
    <cofactor evidence="1 5">
        <name>pyridoxal 5'-phosphate</name>
        <dbReference type="ChEBI" id="CHEBI:597326"/>
    </cofactor>
</comment>
<accession>A0A3N1P0T8</accession>
<dbReference type="GO" id="GO:0030170">
    <property type="term" value="F:pyridoxal phosphate binding"/>
    <property type="evidence" value="ECO:0007669"/>
    <property type="project" value="InterPro"/>
</dbReference>
<keyword evidence="6" id="KW-0456">Lyase</keyword>
<dbReference type="PROSITE" id="PS00868">
    <property type="entry name" value="CYS_MET_METAB_PP"/>
    <property type="match status" value="1"/>
</dbReference>
<dbReference type="InterPro" id="IPR015424">
    <property type="entry name" value="PyrdxlP-dep_Trfase"/>
</dbReference>
<dbReference type="Gene3D" id="3.40.640.10">
    <property type="entry name" value="Type I PLP-dependent aspartate aminotransferase-like (Major domain)"/>
    <property type="match status" value="1"/>
</dbReference>
<dbReference type="CDD" id="cd00614">
    <property type="entry name" value="CGS_like"/>
    <property type="match status" value="1"/>
</dbReference>
<feature type="modified residue" description="N6-(pyridoxal phosphate)lysine" evidence="4">
    <location>
        <position position="192"/>
    </location>
</feature>
<dbReference type="STRING" id="584787.GCA_001247655_02788"/>
<gene>
    <name evidence="6" type="ORF">EDC28_10533</name>
</gene>
<dbReference type="Gene3D" id="3.90.1150.10">
    <property type="entry name" value="Aspartate Aminotransferase, domain 1"/>
    <property type="match status" value="1"/>
</dbReference>
<evidence type="ECO:0000313" key="7">
    <source>
        <dbReference type="Proteomes" id="UP000268033"/>
    </source>
</evidence>
<evidence type="ECO:0000313" key="6">
    <source>
        <dbReference type="EMBL" id="ROQ25724.1"/>
    </source>
</evidence>
<keyword evidence="7" id="KW-1185">Reference proteome</keyword>
<dbReference type="PANTHER" id="PTHR11808">
    <property type="entry name" value="TRANS-SULFURATION ENZYME FAMILY MEMBER"/>
    <property type="match status" value="1"/>
</dbReference>
<dbReference type="InterPro" id="IPR015422">
    <property type="entry name" value="PyrdxlP-dep_Trfase_small"/>
</dbReference>
<dbReference type="FunFam" id="3.40.640.10:FF:000009">
    <property type="entry name" value="Cystathionine gamma-synthase homolog"/>
    <property type="match status" value="1"/>
</dbReference>
<name>A0A3N1P0T8_9GAMM</name>
<organism evidence="6 7">
    <name type="scientific">Gallaecimonas pentaromativorans</name>
    <dbReference type="NCBI Taxonomy" id="584787"/>
    <lineage>
        <taxon>Bacteria</taxon>
        <taxon>Pseudomonadati</taxon>
        <taxon>Pseudomonadota</taxon>
        <taxon>Gammaproteobacteria</taxon>
        <taxon>Enterobacterales</taxon>
        <taxon>Gallaecimonadaceae</taxon>
        <taxon>Gallaecimonas</taxon>
    </lineage>
</organism>
<dbReference type="InterPro" id="IPR015421">
    <property type="entry name" value="PyrdxlP-dep_Trfase_major"/>
</dbReference>
<dbReference type="RefSeq" id="WP_123421510.1">
    <property type="nucleotide sequence ID" value="NZ_RJUL01000005.1"/>
</dbReference>
<keyword evidence="3 4" id="KW-0663">Pyridoxal phosphate</keyword>
<dbReference type="PANTHER" id="PTHR11808:SF15">
    <property type="entry name" value="CYSTATHIONINE GAMMA-LYASE"/>
    <property type="match status" value="1"/>
</dbReference>
<dbReference type="GO" id="GO:0004123">
    <property type="term" value="F:cystathionine gamma-lyase activity"/>
    <property type="evidence" value="ECO:0007669"/>
    <property type="project" value="TreeGrafter"/>
</dbReference>
<dbReference type="Pfam" id="PF01053">
    <property type="entry name" value="Cys_Met_Meta_PP"/>
    <property type="match status" value="1"/>
</dbReference>
<dbReference type="GO" id="GO:0019346">
    <property type="term" value="P:transsulfuration"/>
    <property type="evidence" value="ECO:0007669"/>
    <property type="project" value="InterPro"/>
</dbReference>
<comment type="similarity">
    <text evidence="2 5">Belongs to the trans-sulfuration enzymes family.</text>
</comment>
<dbReference type="Proteomes" id="UP000268033">
    <property type="component" value="Unassembled WGS sequence"/>
</dbReference>
<dbReference type="GO" id="GO:0005737">
    <property type="term" value="C:cytoplasm"/>
    <property type="evidence" value="ECO:0007669"/>
    <property type="project" value="TreeGrafter"/>
</dbReference>
<sequence>MRKKTALIHGHHHDDAMGSISPPIYQSSSFTHIGNDSAFRYSRGGNPTRQNLEELIAHLEGGQRGFAFATGMAAITTVLMMLKSGDELVICADLYGGTFRVIEQVLSQMNVAIRFVDASDSAAVKAAVTQRTKMLYIETPSNPLLKVTDIAAMAEIAKAHDIPLVADNTFATPYWQNPLAHGADIVIHSATKYLGGHSDLMAGLVVTRDDIYGKRIKRLQNTIGAILGPQDSFLLIRGMRTLGLRMEAIEANTRVLAEWLKDHPAVKKMYYPGFADAASKAVHDKQSDGYGGVITIELESQQKAEEFARRCRYFVLADSLGAVESMINISAQMSHGSFPVKERLALGISDSLVRLSVGIEDVEDLKEDLAQALA</sequence>
<dbReference type="PIRSF" id="PIRSF001434">
    <property type="entry name" value="CGS"/>
    <property type="match status" value="1"/>
</dbReference>
<evidence type="ECO:0000256" key="1">
    <source>
        <dbReference type="ARBA" id="ARBA00001933"/>
    </source>
</evidence>
<evidence type="ECO:0000256" key="3">
    <source>
        <dbReference type="ARBA" id="ARBA00022898"/>
    </source>
</evidence>
<comment type="caution">
    <text evidence="6">The sequence shown here is derived from an EMBL/GenBank/DDBJ whole genome shotgun (WGS) entry which is preliminary data.</text>
</comment>